<evidence type="ECO:0000313" key="3">
    <source>
        <dbReference type="Proteomes" id="UP001430356"/>
    </source>
</evidence>
<feature type="compositionally biased region" description="Basic residues" evidence="1">
    <location>
        <begin position="411"/>
        <end position="423"/>
    </location>
</feature>
<feature type="compositionally biased region" description="Basic and acidic residues" evidence="1">
    <location>
        <begin position="442"/>
        <end position="454"/>
    </location>
</feature>
<feature type="compositionally biased region" description="Low complexity" evidence="1">
    <location>
        <begin position="263"/>
        <end position="272"/>
    </location>
</feature>
<feature type="compositionally biased region" description="Basic residues" evidence="1">
    <location>
        <begin position="368"/>
        <end position="378"/>
    </location>
</feature>
<proteinExistence type="predicted"/>
<keyword evidence="3" id="KW-1185">Reference proteome</keyword>
<evidence type="ECO:0000256" key="1">
    <source>
        <dbReference type="SAM" id="MobiDB-lite"/>
    </source>
</evidence>
<dbReference type="EMBL" id="JAECZO010000094">
    <property type="protein sequence ID" value="KAK7197068.1"/>
    <property type="molecule type" value="Genomic_DNA"/>
</dbReference>
<organism evidence="2 3">
    <name type="scientific">Novymonas esmeraldas</name>
    <dbReference type="NCBI Taxonomy" id="1808958"/>
    <lineage>
        <taxon>Eukaryota</taxon>
        <taxon>Discoba</taxon>
        <taxon>Euglenozoa</taxon>
        <taxon>Kinetoplastea</taxon>
        <taxon>Metakinetoplastina</taxon>
        <taxon>Trypanosomatida</taxon>
        <taxon>Trypanosomatidae</taxon>
        <taxon>Novymonas</taxon>
    </lineage>
</organism>
<feature type="compositionally biased region" description="Polar residues" evidence="1">
    <location>
        <begin position="141"/>
        <end position="164"/>
    </location>
</feature>
<dbReference type="AlphaFoldDB" id="A0AAW0ESE3"/>
<feature type="region of interest" description="Disordered" evidence="1">
    <location>
        <begin position="814"/>
        <end position="847"/>
    </location>
</feature>
<feature type="compositionally biased region" description="Low complexity" evidence="1">
    <location>
        <begin position="39"/>
        <end position="51"/>
    </location>
</feature>
<feature type="compositionally biased region" description="Pro residues" evidence="1">
    <location>
        <begin position="488"/>
        <end position="504"/>
    </location>
</feature>
<feature type="compositionally biased region" description="Low complexity" evidence="1">
    <location>
        <begin position="516"/>
        <end position="527"/>
    </location>
</feature>
<accession>A0AAW0ESE3</accession>
<feature type="compositionally biased region" description="Low complexity" evidence="1">
    <location>
        <begin position="396"/>
        <end position="410"/>
    </location>
</feature>
<sequence>MDHDELAVTGNASPWDGDGLPVFLGSPAALHARLPPITPAGTDASPSAADAPAHDGEHPIEGPPAPQRRLQPQSSRDALQEAMDSKKQRRLQMVDGGGGMVGYRHATRQRKDSVYTGLAPSSRSTKKQLAAADARLCKRPSASTTTTTGANYANQQQHNSNPTTHGRDTASGAAPRKVRSDNSTSSPTYKDGRQHGVMDTPADDATPRSQNSSSAVLLQTPDTMQAFSPHKLGRRDTSGGSADSRDRSTDAASPTRLAELKPSSRGQQSQQRRGSKSASALGLRPARLSTARPAGEESSTNPPRLRGVASFRRQPGSRLNSAKVDSGGDGVVYADDVPEDGERHRPIRRLSSSRNLPVIWMRPPPPTKKPRSARKRSAKATPKPLRAPSGRPAAMHVRVPASPRRPSSSKTPHKRQATARRRSTPGAASPKTAAAAAAARAAAERKREEEEERRRTRAALEAGQDRDTPPPLHAHTDQLPALAAPFAPLSPPSHRTPPSGPPPTLDEVLQRHRADATAAQHAQQRATYTYDNEARTAPPVPLPAVAGRRNSTSLSHPYNVPARHAQGLASREQQIIEQWNRHGLPYDAEGALYPGGSSAADYKGDRGGGGGGEEGYGAVAALPRTSQLDHGRTPRSWRAPPPPHERNVVVESLGPLLDGPASPMLPHLRHPSTHHRHHLQQRPGGDLFRSRQRREIKCGAVVAAVKRVGGASSQRLRQHVQASRYASGGRGSDEYADVVLSDPGEEEEDEEEEEGEWVAASAGHNYPVVGDARTGAAHAKALPRKRPQRKKQAMQRARLYPQFAPYMAGASPAGHKNGGRGRGAAVHAQKNARQGRHQQRGQGNGAHHLAPIDYASLAAAKDPLDYLLGRHGFWGEATTRC</sequence>
<comment type="caution">
    <text evidence="2">The sequence shown here is derived from an EMBL/GenBank/DDBJ whole genome shotgun (WGS) entry which is preliminary data.</text>
</comment>
<reference evidence="2 3" key="1">
    <citation type="journal article" date="2021" name="MBio">
        <title>A New Model Trypanosomatid, Novymonas esmeraldas: Genomic Perception of Its 'Candidatus Pandoraea novymonadis' Endosymbiont.</title>
        <authorList>
            <person name="Zakharova A."/>
            <person name="Saura A."/>
            <person name="Butenko A."/>
            <person name="Podesvova L."/>
            <person name="Warmusova S."/>
            <person name="Kostygov A.Y."/>
            <person name="Nenarokova A."/>
            <person name="Lukes J."/>
            <person name="Opperdoes F.R."/>
            <person name="Yurchenko V."/>
        </authorList>
    </citation>
    <scope>NUCLEOTIDE SEQUENCE [LARGE SCALE GENOMIC DNA]</scope>
    <source>
        <strain evidence="2 3">E262AT.01</strain>
    </source>
</reference>
<gene>
    <name evidence="2" type="ORF">NESM_000651000</name>
</gene>
<feature type="region of interest" description="Disordered" evidence="1">
    <location>
        <begin position="1"/>
        <end position="559"/>
    </location>
</feature>
<protein>
    <submittedName>
        <fullName evidence="2">Uncharacterized protein</fullName>
    </submittedName>
</protein>
<evidence type="ECO:0000313" key="2">
    <source>
        <dbReference type="EMBL" id="KAK7197068.1"/>
    </source>
</evidence>
<dbReference type="Proteomes" id="UP001430356">
    <property type="component" value="Unassembled WGS sequence"/>
</dbReference>
<name>A0AAW0ESE3_9TRYP</name>
<feature type="compositionally biased region" description="Polar residues" evidence="1">
    <location>
        <begin position="207"/>
        <end position="226"/>
    </location>
</feature>